<name>A0AAV5MK02_9ROSI</name>
<dbReference type="Proteomes" id="UP001054252">
    <property type="component" value="Unassembled WGS sequence"/>
</dbReference>
<keyword evidence="3" id="KW-1185">Reference proteome</keyword>
<accession>A0AAV5MK02</accession>
<protein>
    <recommendedName>
        <fullName evidence="4">Secreted protein</fullName>
    </recommendedName>
</protein>
<dbReference type="EMBL" id="BPVZ01000270">
    <property type="protein sequence ID" value="GKV48777.1"/>
    <property type="molecule type" value="Genomic_DNA"/>
</dbReference>
<organism evidence="2 3">
    <name type="scientific">Rubroshorea leprosula</name>
    <dbReference type="NCBI Taxonomy" id="152421"/>
    <lineage>
        <taxon>Eukaryota</taxon>
        <taxon>Viridiplantae</taxon>
        <taxon>Streptophyta</taxon>
        <taxon>Embryophyta</taxon>
        <taxon>Tracheophyta</taxon>
        <taxon>Spermatophyta</taxon>
        <taxon>Magnoliopsida</taxon>
        <taxon>eudicotyledons</taxon>
        <taxon>Gunneridae</taxon>
        <taxon>Pentapetalae</taxon>
        <taxon>rosids</taxon>
        <taxon>malvids</taxon>
        <taxon>Malvales</taxon>
        <taxon>Dipterocarpaceae</taxon>
        <taxon>Rubroshorea</taxon>
    </lineage>
</organism>
<dbReference type="AlphaFoldDB" id="A0AAV5MK02"/>
<comment type="caution">
    <text evidence="2">The sequence shown here is derived from an EMBL/GenBank/DDBJ whole genome shotgun (WGS) entry which is preliminary data.</text>
</comment>
<sequence>MAYFFSPFSSFFSSPFLLLSSRCSPRGKKKEGTKQAAGPSLEETGEKAWISPPFLVLEPRSLPPLLEKPDLPCSASSPPAALALWGRIGLFFLIREFLPCTTAGLFSPCSSGFSWRIMVSDRSVS</sequence>
<evidence type="ECO:0008006" key="4">
    <source>
        <dbReference type="Google" id="ProtNLM"/>
    </source>
</evidence>
<proteinExistence type="predicted"/>
<evidence type="ECO:0000313" key="2">
    <source>
        <dbReference type="EMBL" id="GKV48777.1"/>
    </source>
</evidence>
<gene>
    <name evidence="2" type="ORF">SLEP1_g55570</name>
</gene>
<evidence type="ECO:0000256" key="1">
    <source>
        <dbReference type="SAM" id="MobiDB-lite"/>
    </source>
</evidence>
<reference evidence="2 3" key="1">
    <citation type="journal article" date="2021" name="Commun. Biol.">
        <title>The genome of Shorea leprosula (Dipterocarpaceae) highlights the ecological relevance of drought in aseasonal tropical rainforests.</title>
        <authorList>
            <person name="Ng K.K.S."/>
            <person name="Kobayashi M.J."/>
            <person name="Fawcett J.A."/>
            <person name="Hatakeyama M."/>
            <person name="Paape T."/>
            <person name="Ng C.H."/>
            <person name="Ang C.C."/>
            <person name="Tnah L.H."/>
            <person name="Lee C.T."/>
            <person name="Nishiyama T."/>
            <person name="Sese J."/>
            <person name="O'Brien M.J."/>
            <person name="Copetti D."/>
            <person name="Mohd Noor M.I."/>
            <person name="Ong R.C."/>
            <person name="Putra M."/>
            <person name="Sireger I.Z."/>
            <person name="Indrioko S."/>
            <person name="Kosugi Y."/>
            <person name="Izuno A."/>
            <person name="Isagi Y."/>
            <person name="Lee S.L."/>
            <person name="Shimizu K.K."/>
        </authorList>
    </citation>
    <scope>NUCLEOTIDE SEQUENCE [LARGE SCALE GENOMIC DNA]</scope>
    <source>
        <strain evidence="2">214</strain>
    </source>
</reference>
<evidence type="ECO:0000313" key="3">
    <source>
        <dbReference type="Proteomes" id="UP001054252"/>
    </source>
</evidence>
<feature type="region of interest" description="Disordered" evidence="1">
    <location>
        <begin position="24"/>
        <end position="44"/>
    </location>
</feature>